<keyword evidence="1" id="KW-0472">Membrane</keyword>
<gene>
    <name evidence="2" type="ORF">GCM10010993_30410</name>
</gene>
<accession>A0ABQ1MZ42</accession>
<evidence type="ECO:0000256" key="1">
    <source>
        <dbReference type="SAM" id="Phobius"/>
    </source>
</evidence>
<evidence type="ECO:0000313" key="3">
    <source>
        <dbReference type="Proteomes" id="UP000635885"/>
    </source>
</evidence>
<keyword evidence="1" id="KW-0812">Transmembrane</keyword>
<keyword evidence="3" id="KW-1185">Reference proteome</keyword>
<name>A0ABQ1MZ42_9BACT</name>
<dbReference type="RefSeq" id="WP_188443959.1">
    <property type="nucleotide sequence ID" value="NZ_BMFD01000014.1"/>
</dbReference>
<protein>
    <recommendedName>
        <fullName evidence="4">Magnesium citrate secondary transporter</fullName>
    </recommendedName>
</protein>
<evidence type="ECO:0000313" key="2">
    <source>
        <dbReference type="EMBL" id="GGC49812.1"/>
    </source>
</evidence>
<reference evidence="3" key="1">
    <citation type="journal article" date="2019" name="Int. J. Syst. Evol. Microbiol.">
        <title>The Global Catalogue of Microorganisms (GCM) 10K type strain sequencing project: providing services to taxonomists for standard genome sequencing and annotation.</title>
        <authorList>
            <consortium name="The Broad Institute Genomics Platform"/>
            <consortium name="The Broad Institute Genome Sequencing Center for Infectious Disease"/>
            <person name="Wu L."/>
            <person name="Ma J."/>
        </authorList>
    </citation>
    <scope>NUCLEOTIDE SEQUENCE [LARGE SCALE GENOMIC DNA]</scope>
    <source>
        <strain evidence="3">CGMCC 1.12479</strain>
    </source>
</reference>
<sequence length="118" mass="14012">MTVFKNLYFLTACVLFWINQAVERLLGIYIPFIHAYLDDLLAMPVVLGLTLQVFRWIHPLKNYFYFSKMQLTVGWLYFSFLFEVLLPRWSDIYTADIWDVVCYGVGTNIFDKFINSKS</sequence>
<dbReference type="Proteomes" id="UP000635885">
    <property type="component" value="Unassembled WGS sequence"/>
</dbReference>
<dbReference type="EMBL" id="BMFD01000014">
    <property type="protein sequence ID" value="GGC49812.1"/>
    <property type="molecule type" value="Genomic_DNA"/>
</dbReference>
<feature type="transmembrane region" description="Helical" evidence="1">
    <location>
        <begin position="69"/>
        <end position="89"/>
    </location>
</feature>
<comment type="caution">
    <text evidence="2">The sequence shown here is derived from an EMBL/GenBank/DDBJ whole genome shotgun (WGS) entry which is preliminary data.</text>
</comment>
<proteinExistence type="predicted"/>
<feature type="transmembrane region" description="Helical" evidence="1">
    <location>
        <begin position="40"/>
        <end position="57"/>
    </location>
</feature>
<evidence type="ECO:0008006" key="4">
    <source>
        <dbReference type="Google" id="ProtNLM"/>
    </source>
</evidence>
<keyword evidence="1" id="KW-1133">Transmembrane helix</keyword>
<organism evidence="2 3">
    <name type="scientific">Belliella aquatica</name>
    <dbReference type="NCBI Taxonomy" id="1323734"/>
    <lineage>
        <taxon>Bacteria</taxon>
        <taxon>Pseudomonadati</taxon>
        <taxon>Bacteroidota</taxon>
        <taxon>Cytophagia</taxon>
        <taxon>Cytophagales</taxon>
        <taxon>Cyclobacteriaceae</taxon>
        <taxon>Belliella</taxon>
    </lineage>
</organism>